<proteinExistence type="predicted"/>
<dbReference type="Proteomes" id="UP000281553">
    <property type="component" value="Unassembled WGS sequence"/>
</dbReference>
<organism evidence="2 3">
    <name type="scientific">Dibothriocephalus latus</name>
    <name type="common">Fish tapeworm</name>
    <name type="synonym">Diphyllobothrium latum</name>
    <dbReference type="NCBI Taxonomy" id="60516"/>
    <lineage>
        <taxon>Eukaryota</taxon>
        <taxon>Metazoa</taxon>
        <taxon>Spiralia</taxon>
        <taxon>Lophotrochozoa</taxon>
        <taxon>Platyhelminthes</taxon>
        <taxon>Cestoda</taxon>
        <taxon>Eucestoda</taxon>
        <taxon>Diphyllobothriidea</taxon>
        <taxon>Diphyllobothriidae</taxon>
        <taxon>Dibothriocephalus</taxon>
    </lineage>
</organism>
<reference evidence="2 3" key="1">
    <citation type="submission" date="2018-11" db="EMBL/GenBank/DDBJ databases">
        <authorList>
            <consortium name="Pathogen Informatics"/>
        </authorList>
    </citation>
    <scope>NUCLEOTIDE SEQUENCE [LARGE SCALE GENOMIC DNA]</scope>
</reference>
<gene>
    <name evidence="2" type="ORF">DILT_LOCUS16067</name>
</gene>
<evidence type="ECO:0000256" key="1">
    <source>
        <dbReference type="SAM" id="MobiDB-lite"/>
    </source>
</evidence>
<accession>A0A3P7QM38</accession>
<feature type="region of interest" description="Disordered" evidence="1">
    <location>
        <begin position="76"/>
        <end position="112"/>
    </location>
</feature>
<keyword evidence="3" id="KW-1185">Reference proteome</keyword>
<dbReference type="AlphaFoldDB" id="A0A3P7QM38"/>
<evidence type="ECO:0000313" key="2">
    <source>
        <dbReference type="EMBL" id="VDN32812.1"/>
    </source>
</evidence>
<sequence>MSTEYPKLVNSYGEYRSEMLRVRRRLERPFSDTASSSASVSSIYSLNDPTSCPTTDTAVNVESTLPLIDTIFAHKPGLGHQRTDSNASSASEYDLGNGGVRLRTSSSAAVEA</sequence>
<evidence type="ECO:0000313" key="3">
    <source>
        <dbReference type="Proteomes" id="UP000281553"/>
    </source>
</evidence>
<protein>
    <submittedName>
        <fullName evidence="2">Uncharacterized protein</fullName>
    </submittedName>
</protein>
<dbReference type="EMBL" id="UYRU01082740">
    <property type="protein sequence ID" value="VDN32812.1"/>
    <property type="molecule type" value="Genomic_DNA"/>
</dbReference>
<feature type="compositionally biased region" description="Polar residues" evidence="1">
    <location>
        <begin position="103"/>
        <end position="112"/>
    </location>
</feature>
<name>A0A3P7QM38_DIBLA</name>